<reference evidence="11" key="1">
    <citation type="submission" date="2005-10" db="EMBL/GenBank/DDBJ databases">
        <title>Complete sequence of Pelobacter carbinolicus DSM 2380.</title>
        <authorList>
            <person name="Copeland A."/>
            <person name="Lucas S."/>
            <person name="Lapidus A."/>
            <person name="Barry K."/>
            <person name="Detter J.C."/>
            <person name="Glavina T."/>
            <person name="Hammon N."/>
            <person name="Israni S."/>
            <person name="Pitluck S."/>
            <person name="Chertkov O."/>
            <person name="Schmutz J."/>
            <person name="Larimer F."/>
            <person name="Land M."/>
            <person name="Kyrpides N."/>
            <person name="Ivanova N."/>
            <person name="Richardson P."/>
        </authorList>
    </citation>
    <scope>NUCLEOTIDE SEQUENCE [LARGE SCALE GENOMIC DNA]</scope>
    <source>
        <strain evidence="11">DSM 2380 / NBRC 103641 / GraBd1</strain>
    </source>
</reference>
<protein>
    <submittedName>
        <fullName evidence="10">Mechanosensitive ion channel family protein</fullName>
    </submittedName>
</protein>
<dbReference type="Proteomes" id="UP000002534">
    <property type="component" value="Chromosome"/>
</dbReference>
<dbReference type="EMBL" id="CP000142">
    <property type="protein sequence ID" value="ABA88069.1"/>
    <property type="molecule type" value="Genomic_DNA"/>
</dbReference>
<dbReference type="Pfam" id="PF00924">
    <property type="entry name" value="MS_channel_2nd"/>
    <property type="match status" value="1"/>
</dbReference>
<evidence type="ECO:0000313" key="10">
    <source>
        <dbReference type="EMBL" id="ABA88069.1"/>
    </source>
</evidence>
<dbReference type="Gene3D" id="2.30.30.60">
    <property type="match status" value="1"/>
</dbReference>
<dbReference type="InterPro" id="IPR049278">
    <property type="entry name" value="MS_channel_C"/>
</dbReference>
<keyword evidence="11" id="KW-1185">Reference proteome</keyword>
<keyword evidence="6 7" id="KW-0472">Membrane</keyword>
<dbReference type="InterPro" id="IPR011066">
    <property type="entry name" value="MscS_channel_C_sf"/>
</dbReference>
<dbReference type="InterPro" id="IPR008910">
    <property type="entry name" value="MSC_TM_helix"/>
</dbReference>
<evidence type="ECO:0000256" key="4">
    <source>
        <dbReference type="ARBA" id="ARBA00022692"/>
    </source>
</evidence>
<dbReference type="Gene3D" id="1.10.287.1260">
    <property type="match status" value="1"/>
</dbReference>
<dbReference type="OrthoDB" id="9784565at2"/>
<dbReference type="Pfam" id="PF05552">
    <property type="entry name" value="MS_channel_1st_1"/>
    <property type="match status" value="1"/>
</dbReference>
<evidence type="ECO:0000256" key="6">
    <source>
        <dbReference type="ARBA" id="ARBA00023136"/>
    </source>
</evidence>
<gene>
    <name evidence="10" type="ordered locus">Pcar_0812</name>
</gene>
<dbReference type="AlphaFoldDB" id="Q3A6D8"/>
<evidence type="ECO:0000313" key="11">
    <source>
        <dbReference type="Proteomes" id="UP000002534"/>
    </source>
</evidence>
<evidence type="ECO:0000256" key="5">
    <source>
        <dbReference type="ARBA" id="ARBA00022989"/>
    </source>
</evidence>
<keyword evidence="4 7" id="KW-0812">Transmembrane</keyword>
<dbReference type="InterPro" id="IPR023408">
    <property type="entry name" value="MscS_beta-dom_sf"/>
</dbReference>
<feature type="transmembrane region" description="Helical" evidence="7">
    <location>
        <begin position="92"/>
        <end position="114"/>
    </location>
</feature>
<dbReference type="SUPFAM" id="SSF82861">
    <property type="entry name" value="Mechanosensitive channel protein MscS (YggB), transmembrane region"/>
    <property type="match status" value="1"/>
</dbReference>
<dbReference type="Gene3D" id="3.30.70.100">
    <property type="match status" value="1"/>
</dbReference>
<evidence type="ECO:0000256" key="3">
    <source>
        <dbReference type="ARBA" id="ARBA00022475"/>
    </source>
</evidence>
<dbReference type="InterPro" id="IPR045275">
    <property type="entry name" value="MscS_archaea/bacteria_type"/>
</dbReference>
<evidence type="ECO:0000256" key="2">
    <source>
        <dbReference type="ARBA" id="ARBA00008017"/>
    </source>
</evidence>
<dbReference type="PANTHER" id="PTHR30221:SF1">
    <property type="entry name" value="SMALL-CONDUCTANCE MECHANOSENSITIVE CHANNEL"/>
    <property type="match status" value="1"/>
</dbReference>
<feature type="transmembrane region" description="Helical" evidence="7">
    <location>
        <begin position="67"/>
        <end position="86"/>
    </location>
</feature>
<feature type="domain" description="Mechanosensitive ion channel MscS" evidence="8">
    <location>
        <begin position="109"/>
        <end position="174"/>
    </location>
</feature>
<feature type="domain" description="Mechanosensitive ion channel MscS C-terminal" evidence="9">
    <location>
        <begin position="181"/>
        <end position="263"/>
    </location>
</feature>
<keyword evidence="3" id="KW-1003">Cell membrane</keyword>
<accession>Q3A6D8</accession>
<dbReference type="InterPro" id="IPR011014">
    <property type="entry name" value="MscS_channel_TM-2"/>
</dbReference>
<comment type="similarity">
    <text evidence="2">Belongs to the MscS (TC 1.A.23) family.</text>
</comment>
<feature type="transmembrane region" description="Helical" evidence="7">
    <location>
        <begin position="26"/>
        <end position="47"/>
    </location>
</feature>
<proteinExistence type="inferred from homology"/>
<comment type="subcellular location">
    <subcellularLocation>
        <location evidence="1">Cell membrane</location>
        <topology evidence="1">Multi-pass membrane protein</topology>
    </subcellularLocation>
</comment>
<dbReference type="GO" id="GO:0008381">
    <property type="term" value="F:mechanosensitive monoatomic ion channel activity"/>
    <property type="evidence" value="ECO:0007669"/>
    <property type="project" value="InterPro"/>
</dbReference>
<name>Q3A6D8_SYNC1</name>
<sequence length="274" mass="30005">MQEQLQNGGQYLDTLINLFVAWGPKLVGAVLALVIGLYLANMIARGFNRLMEKKGMDPSLRPFLKSLIGNLLKVLVVVSVLGMVGIQMTSFIAILGAAGLAVGMALSGTLQNFAGGVMILTFRPFKVGDVIEAQGYTGAVKEIQIFNTILKTPDNKTIIIPNGGLATSSMVNYSTEATRRVDWVFGIAYGDDIDKAKEVLMGLLKSNDKVLDDPAPFVELGELADSSVNFTVRAWVNSADYWPVFFYMQENVYRRFAEVGLNIPFPQMDVHLDK</sequence>
<evidence type="ECO:0000259" key="8">
    <source>
        <dbReference type="Pfam" id="PF00924"/>
    </source>
</evidence>
<dbReference type="SUPFAM" id="SSF82689">
    <property type="entry name" value="Mechanosensitive channel protein MscS (YggB), C-terminal domain"/>
    <property type="match status" value="1"/>
</dbReference>
<dbReference type="STRING" id="338963.Pcar_0812"/>
<dbReference type="GO" id="GO:0005886">
    <property type="term" value="C:plasma membrane"/>
    <property type="evidence" value="ECO:0007669"/>
    <property type="project" value="UniProtKB-SubCell"/>
</dbReference>
<organism evidence="10 11">
    <name type="scientific">Syntrophotalea carbinolica (strain DSM 2380 / NBRC 103641 / GraBd1)</name>
    <name type="common">Pelobacter carbinolicus</name>
    <dbReference type="NCBI Taxonomy" id="338963"/>
    <lineage>
        <taxon>Bacteria</taxon>
        <taxon>Pseudomonadati</taxon>
        <taxon>Thermodesulfobacteriota</taxon>
        <taxon>Desulfuromonadia</taxon>
        <taxon>Desulfuromonadales</taxon>
        <taxon>Syntrophotaleaceae</taxon>
        <taxon>Syntrophotalea</taxon>
    </lineage>
</organism>
<dbReference type="InterPro" id="IPR010920">
    <property type="entry name" value="LSM_dom_sf"/>
</dbReference>
<evidence type="ECO:0000259" key="9">
    <source>
        <dbReference type="Pfam" id="PF21082"/>
    </source>
</evidence>
<dbReference type="eggNOG" id="COG0668">
    <property type="taxonomic scope" value="Bacteria"/>
</dbReference>
<dbReference type="SUPFAM" id="SSF50182">
    <property type="entry name" value="Sm-like ribonucleoproteins"/>
    <property type="match status" value="1"/>
</dbReference>
<evidence type="ECO:0000256" key="7">
    <source>
        <dbReference type="SAM" id="Phobius"/>
    </source>
</evidence>
<dbReference type="InterPro" id="IPR006685">
    <property type="entry name" value="MscS_channel_2nd"/>
</dbReference>
<keyword evidence="5 7" id="KW-1133">Transmembrane helix</keyword>
<dbReference type="HOGENOM" id="CLU_037945_1_1_7"/>
<dbReference type="PANTHER" id="PTHR30221">
    <property type="entry name" value="SMALL-CONDUCTANCE MECHANOSENSITIVE CHANNEL"/>
    <property type="match status" value="1"/>
</dbReference>
<reference evidence="10 11" key="2">
    <citation type="journal article" date="2012" name="BMC Genomics">
        <title>The genome of Pelobacter carbinolicus reveals surprising metabolic capabilities and physiological features.</title>
        <authorList>
            <person name="Aklujkar M."/>
            <person name="Haveman S.A."/>
            <person name="Didonato R.Jr."/>
            <person name="Chertkov O."/>
            <person name="Han C.S."/>
            <person name="Land M.L."/>
            <person name="Brown P."/>
            <person name="Lovley D.R."/>
        </authorList>
    </citation>
    <scope>NUCLEOTIDE SEQUENCE [LARGE SCALE GENOMIC DNA]</scope>
    <source>
        <strain evidence="11">DSM 2380 / NBRC 103641 / GraBd1</strain>
    </source>
</reference>
<dbReference type="RefSeq" id="WP_011340524.1">
    <property type="nucleotide sequence ID" value="NC_007498.2"/>
</dbReference>
<evidence type="ECO:0000256" key="1">
    <source>
        <dbReference type="ARBA" id="ARBA00004651"/>
    </source>
</evidence>
<dbReference type="KEGG" id="pca:Pcar_0812"/>
<dbReference type="Pfam" id="PF21082">
    <property type="entry name" value="MS_channel_3rd"/>
    <property type="match status" value="1"/>
</dbReference>